<reference evidence="9 10" key="1">
    <citation type="journal article" date="2014" name="Genome Announc.">
        <title>Draft genome sequences of the altered schaedler flora, a defined bacterial community from gnotobiotic mice.</title>
        <authorList>
            <person name="Wannemuehler M.J."/>
            <person name="Overstreet A.M."/>
            <person name="Ward D.V."/>
            <person name="Phillips G.J."/>
        </authorList>
    </citation>
    <scope>NUCLEOTIDE SEQUENCE [LARGE SCALE GENOMIC DNA]</scope>
    <source>
        <strain evidence="9 10">ASF492</strain>
    </source>
</reference>
<dbReference type="STRING" id="1235802.C823_03012"/>
<feature type="binding site" evidence="7">
    <location>
        <position position="79"/>
    </location>
    <ligand>
        <name>Zn(2+)</name>
        <dbReference type="ChEBI" id="CHEBI:29105"/>
    </ligand>
</feature>
<dbReference type="GO" id="GO:1900376">
    <property type="term" value="P:regulation of secondary metabolite biosynthetic process"/>
    <property type="evidence" value="ECO:0007669"/>
    <property type="project" value="TreeGrafter"/>
</dbReference>
<dbReference type="HOGENOM" id="CLU_096072_4_2_9"/>
<dbReference type="GO" id="GO:0045892">
    <property type="term" value="P:negative regulation of DNA-templated transcription"/>
    <property type="evidence" value="ECO:0007669"/>
    <property type="project" value="TreeGrafter"/>
</dbReference>
<sequence length="123" mass="14709">MTKYEKEIYGIITRSTEHLTVEQIYMELKKVYPKVVMSTVYNNVNRLWKARKIHKISVENMPDRYDRIVKHDHLVCQRCGKLADISLEDLTASLREQMDGDFLFYDLKIFYICPECREQEKGL</sequence>
<keyword evidence="7" id="KW-0479">Metal-binding</keyword>
<gene>
    <name evidence="9" type="ORF">C823_03012</name>
</gene>
<evidence type="ECO:0008006" key="11">
    <source>
        <dbReference type="Google" id="ProtNLM"/>
    </source>
</evidence>
<evidence type="ECO:0000256" key="8">
    <source>
        <dbReference type="PIRSR" id="PIRSR602481-2"/>
    </source>
</evidence>
<keyword evidence="3 7" id="KW-0862">Zinc</keyword>
<dbReference type="Pfam" id="PF01475">
    <property type="entry name" value="FUR"/>
    <property type="match status" value="1"/>
</dbReference>
<dbReference type="eggNOG" id="COG0735">
    <property type="taxonomic scope" value="Bacteria"/>
</dbReference>
<evidence type="ECO:0000256" key="4">
    <source>
        <dbReference type="ARBA" id="ARBA00023015"/>
    </source>
</evidence>
<comment type="caution">
    <text evidence="9">The sequence shown here is derived from an EMBL/GenBank/DDBJ whole genome shotgun (WGS) entry which is preliminary data.</text>
</comment>
<keyword evidence="6" id="KW-0804">Transcription</keyword>
<keyword evidence="4" id="KW-0805">Transcription regulation</keyword>
<evidence type="ECO:0000313" key="9">
    <source>
        <dbReference type="EMBL" id="EMZ24708.1"/>
    </source>
</evidence>
<dbReference type="OrthoDB" id="8659436at2"/>
<evidence type="ECO:0000256" key="6">
    <source>
        <dbReference type="ARBA" id="ARBA00023163"/>
    </source>
</evidence>
<evidence type="ECO:0000256" key="3">
    <source>
        <dbReference type="ARBA" id="ARBA00022833"/>
    </source>
</evidence>
<dbReference type="Gene3D" id="3.30.1490.190">
    <property type="match status" value="1"/>
</dbReference>
<keyword evidence="2" id="KW-0678">Repressor</keyword>
<feature type="binding site" evidence="7">
    <location>
        <position position="76"/>
    </location>
    <ligand>
        <name>Zn(2+)</name>
        <dbReference type="ChEBI" id="CHEBI:29105"/>
    </ligand>
</feature>
<accession>N2AE12</accession>
<dbReference type="Proteomes" id="UP000012589">
    <property type="component" value="Unassembled WGS sequence"/>
</dbReference>
<dbReference type="Gene3D" id="1.10.10.10">
    <property type="entry name" value="Winged helix-like DNA-binding domain superfamily/Winged helix DNA-binding domain"/>
    <property type="match status" value="1"/>
</dbReference>
<keyword evidence="5" id="KW-0238">DNA-binding</keyword>
<feature type="binding site" evidence="7">
    <location>
        <position position="113"/>
    </location>
    <ligand>
        <name>Zn(2+)</name>
        <dbReference type="ChEBI" id="CHEBI:29105"/>
    </ligand>
</feature>
<dbReference type="PANTHER" id="PTHR33202">
    <property type="entry name" value="ZINC UPTAKE REGULATION PROTEIN"/>
    <property type="match status" value="1"/>
</dbReference>
<keyword evidence="10" id="KW-1185">Reference proteome</keyword>
<proteinExistence type="inferred from homology"/>
<keyword evidence="8" id="KW-0408">Iron</keyword>
<evidence type="ECO:0000256" key="2">
    <source>
        <dbReference type="ARBA" id="ARBA00022491"/>
    </source>
</evidence>
<comment type="cofactor">
    <cofactor evidence="8">
        <name>Mn(2+)</name>
        <dbReference type="ChEBI" id="CHEBI:29035"/>
    </cofactor>
    <cofactor evidence="8">
        <name>Fe(2+)</name>
        <dbReference type="ChEBI" id="CHEBI:29033"/>
    </cofactor>
    <text evidence="8">Binds 1 Mn(2+) or Fe(2+) ion per subunit.</text>
</comment>
<comment type="cofactor">
    <cofactor evidence="7">
        <name>Zn(2+)</name>
        <dbReference type="ChEBI" id="CHEBI:29105"/>
    </cofactor>
    <text evidence="7">Binds 1 zinc ion per subunit.</text>
</comment>
<dbReference type="GO" id="GO:0000976">
    <property type="term" value="F:transcription cis-regulatory region binding"/>
    <property type="evidence" value="ECO:0007669"/>
    <property type="project" value="TreeGrafter"/>
</dbReference>
<dbReference type="InterPro" id="IPR036388">
    <property type="entry name" value="WH-like_DNA-bd_sf"/>
</dbReference>
<evidence type="ECO:0000256" key="5">
    <source>
        <dbReference type="ARBA" id="ARBA00023125"/>
    </source>
</evidence>
<dbReference type="SUPFAM" id="SSF46785">
    <property type="entry name" value="Winged helix' DNA-binding domain"/>
    <property type="match status" value="1"/>
</dbReference>
<organism evidence="9 10">
    <name type="scientific">Eubacterium plexicaudatum ASF492</name>
    <dbReference type="NCBI Taxonomy" id="1235802"/>
    <lineage>
        <taxon>Bacteria</taxon>
        <taxon>Bacillati</taxon>
        <taxon>Bacillota</taxon>
        <taxon>Clostridia</taxon>
        <taxon>Eubacteriales</taxon>
        <taxon>Eubacteriaceae</taxon>
        <taxon>Eubacterium</taxon>
    </lineage>
</organism>
<dbReference type="CDD" id="cd07153">
    <property type="entry name" value="Fur_like"/>
    <property type="match status" value="1"/>
</dbReference>
<evidence type="ECO:0000313" key="10">
    <source>
        <dbReference type="Proteomes" id="UP000012589"/>
    </source>
</evidence>
<dbReference type="AlphaFoldDB" id="N2AE12"/>
<comment type="similarity">
    <text evidence="1">Belongs to the Fur family.</text>
</comment>
<dbReference type="InterPro" id="IPR002481">
    <property type="entry name" value="FUR"/>
</dbReference>
<name>N2AE12_9FIRM</name>
<dbReference type="PATRIC" id="fig|1235802.3.peg.3182"/>
<evidence type="ECO:0000256" key="1">
    <source>
        <dbReference type="ARBA" id="ARBA00007957"/>
    </source>
</evidence>
<protein>
    <recommendedName>
        <fullName evidence="11">Fur family transcriptional regulator, peroxide stress response regulator</fullName>
    </recommendedName>
</protein>
<feature type="binding site" evidence="7">
    <location>
        <position position="116"/>
    </location>
    <ligand>
        <name>Zn(2+)</name>
        <dbReference type="ChEBI" id="CHEBI:29105"/>
    </ligand>
</feature>
<feature type="binding site" evidence="8">
    <location>
        <position position="88"/>
    </location>
    <ligand>
        <name>Fe cation</name>
        <dbReference type="ChEBI" id="CHEBI:24875"/>
    </ligand>
</feature>
<dbReference type="PANTHER" id="PTHR33202:SF7">
    <property type="entry name" value="FERRIC UPTAKE REGULATION PROTEIN"/>
    <property type="match status" value="1"/>
</dbReference>
<feature type="binding site" evidence="8">
    <location>
        <position position="72"/>
    </location>
    <ligand>
        <name>Fe cation</name>
        <dbReference type="ChEBI" id="CHEBI:24875"/>
    </ligand>
</feature>
<dbReference type="InterPro" id="IPR036390">
    <property type="entry name" value="WH_DNA-bd_sf"/>
</dbReference>
<dbReference type="InterPro" id="IPR043135">
    <property type="entry name" value="Fur_C"/>
</dbReference>
<dbReference type="GO" id="GO:0003700">
    <property type="term" value="F:DNA-binding transcription factor activity"/>
    <property type="evidence" value="ECO:0007669"/>
    <property type="project" value="InterPro"/>
</dbReference>
<evidence type="ECO:0000256" key="7">
    <source>
        <dbReference type="PIRSR" id="PIRSR602481-1"/>
    </source>
</evidence>
<dbReference type="EMBL" id="AQFT01000092">
    <property type="protein sequence ID" value="EMZ24708.1"/>
    <property type="molecule type" value="Genomic_DNA"/>
</dbReference>
<dbReference type="GO" id="GO:0008270">
    <property type="term" value="F:zinc ion binding"/>
    <property type="evidence" value="ECO:0007669"/>
    <property type="project" value="TreeGrafter"/>
</dbReference>